<feature type="region of interest" description="Disordered" evidence="3">
    <location>
        <begin position="265"/>
        <end position="316"/>
    </location>
</feature>
<sequence length="917" mass="105782">MPDPKLLSGEELVAKGVTRTEGALPIIGLKEVVPNGSWLEQKQIQVALEARKHLIEVNRIEKQGSLSHAEWRNDLRLAEVIRQTGGYWQFYGHHQGKKLYLKPEEALFLMESNCLRLNNNGITMSLQEAYSILLNEELLLLQYQVYASLSRLGCKVYRHVVNKKEKTNSNEDKLGNKITNKDTDVSSESNMEIDYGITEIGTRTTERHANKKNDNGSEISNKNSENNAYDEVQSNDNESIATSSQEIDNTHIVDCESDDELTVVIQNDSSKQNNKNTDVEDLTRKEVPDKNTHSIDTDVSAEAASSTRESNDETEQNLNEMKLRKLLERKYKSTNANALEINFKKIPDLYQKTFATVKAPEEQFIPKNIYVNKTSYVLNVENLKTKDVRNTSSNLSYTSSDEPNESLKSIGNGSRNEIPTATHFYPNTSTPRMTNQYRPYNWWRPRGNFNYFHFNMFFQRPYFPQYFVPRFQFQPRVHPVFRSYPDMRNAHTNVENAQGTRNSRKRPRDTRMYHLQIIKNLAGRLKRLIASGNLQISNIQSIQKVIQTYNHSYKCKLTLTDNFDLVDETVVIETIELDTEEESQNKRQRVNEDTFSENFNKLKELALKLKDLNEKDQVTSRHRRAFSNAIKTFNKSFNADIYMNSNYDMIDRRQVVLDTSSDSEDALNQPNAFTKKLKNPFNIIKRFNEIRNVQCTIDKDNNGEPESEIVKPYDTKHRRPDELSKHWYPSDDDFGRAEVVRRDNARITDIFNSGYIYSLISECPNKYESWLEIKIAFLKCIEITNKHYKNQIPSTSADTSALQPLVKPGDFSDLPKMLEKLQIITADTHIPEETSLRIDFDVYNRSIKSFRKSNKPKPDFRLSCIDESCCLPSAADVSALISKYEDDVPTIFAVVGLGSISYVQIKPIVLPVYMPNE</sequence>
<reference evidence="6" key="1">
    <citation type="submission" date="2025-08" db="UniProtKB">
        <authorList>
            <consortium name="RefSeq"/>
        </authorList>
    </citation>
    <scope>IDENTIFICATION</scope>
    <source>
        <tissue evidence="6">Silk gland</tissue>
    </source>
</reference>
<dbReference type="OrthoDB" id="408683at2759"/>
<dbReference type="AlphaFoldDB" id="A0A6J2JDF3"/>
<evidence type="ECO:0000256" key="3">
    <source>
        <dbReference type="SAM" id="MobiDB-lite"/>
    </source>
</evidence>
<dbReference type="InterPro" id="IPR024337">
    <property type="entry name" value="tRNA_splic_suSen54"/>
</dbReference>
<dbReference type="Proteomes" id="UP000504629">
    <property type="component" value="Unplaced"/>
</dbReference>
<feature type="compositionally biased region" description="Polar residues" evidence="3">
    <location>
        <begin position="265"/>
        <end position="276"/>
    </location>
</feature>
<protein>
    <submittedName>
        <fullName evidence="6">Uncharacterized protein LOC114240667 isoform X1</fullName>
    </submittedName>
</protein>
<dbReference type="PANTHER" id="PTHR21027">
    <property type="entry name" value="TRNA-SPLICING ENDONUCLEASE SUBUNIT SEN54"/>
    <property type="match status" value="1"/>
</dbReference>
<dbReference type="Gene3D" id="3.40.1170.20">
    <property type="entry name" value="tRNA intron endonuclease, N-terminal domain"/>
    <property type="match status" value="1"/>
</dbReference>
<dbReference type="InterPro" id="IPR024336">
    <property type="entry name" value="tRNA_splic_suSen54_N"/>
</dbReference>
<feature type="region of interest" description="Disordered" evidence="3">
    <location>
        <begin position="391"/>
        <end position="430"/>
    </location>
</feature>
<dbReference type="RefSeq" id="XP_028027097.1">
    <property type="nucleotide sequence ID" value="XM_028171296.1"/>
</dbReference>
<feature type="compositionally biased region" description="Basic and acidic residues" evidence="3">
    <location>
        <begin position="277"/>
        <end position="296"/>
    </location>
</feature>
<feature type="compositionally biased region" description="Basic and acidic residues" evidence="3">
    <location>
        <begin position="204"/>
        <end position="215"/>
    </location>
</feature>
<keyword evidence="5" id="KW-1185">Reference proteome</keyword>
<dbReference type="CTD" id="283989"/>
<dbReference type="GO" id="GO:0000214">
    <property type="term" value="C:tRNA-intron endonuclease complex"/>
    <property type="evidence" value="ECO:0007669"/>
    <property type="project" value="TreeGrafter"/>
</dbReference>
<dbReference type="GO" id="GO:0000379">
    <property type="term" value="P:tRNA-type intron splice site recognition and cleavage"/>
    <property type="evidence" value="ECO:0007669"/>
    <property type="project" value="TreeGrafter"/>
</dbReference>
<dbReference type="Pfam" id="PF12928">
    <property type="entry name" value="tRNA_int_end_N2"/>
    <property type="match status" value="1"/>
</dbReference>
<comment type="similarity">
    <text evidence="1">Belongs to the SEN54 family.</text>
</comment>
<dbReference type="PANTHER" id="PTHR21027:SF1">
    <property type="entry name" value="TRNA-SPLICING ENDONUCLEASE SUBUNIT SEN54"/>
    <property type="match status" value="1"/>
</dbReference>
<dbReference type="GeneID" id="114240667"/>
<keyword evidence="2" id="KW-0819">tRNA processing</keyword>
<feature type="domain" description="tRNA-splicing endonuclease subunit Sen54 N-terminal" evidence="4">
    <location>
        <begin position="55"/>
        <end position="117"/>
    </location>
</feature>
<name>A0A6J2JDF3_BOMMA</name>
<proteinExistence type="inferred from homology"/>
<evidence type="ECO:0000256" key="1">
    <source>
        <dbReference type="ARBA" id="ARBA00005736"/>
    </source>
</evidence>
<evidence type="ECO:0000259" key="4">
    <source>
        <dbReference type="Pfam" id="PF12928"/>
    </source>
</evidence>
<evidence type="ECO:0000256" key="2">
    <source>
        <dbReference type="ARBA" id="ARBA00022694"/>
    </source>
</evidence>
<organism evidence="5 6">
    <name type="scientific">Bombyx mandarina</name>
    <name type="common">Wild silk moth</name>
    <name type="synonym">Wild silkworm</name>
    <dbReference type="NCBI Taxonomy" id="7092"/>
    <lineage>
        <taxon>Eukaryota</taxon>
        <taxon>Metazoa</taxon>
        <taxon>Ecdysozoa</taxon>
        <taxon>Arthropoda</taxon>
        <taxon>Hexapoda</taxon>
        <taxon>Insecta</taxon>
        <taxon>Pterygota</taxon>
        <taxon>Neoptera</taxon>
        <taxon>Endopterygota</taxon>
        <taxon>Lepidoptera</taxon>
        <taxon>Glossata</taxon>
        <taxon>Ditrysia</taxon>
        <taxon>Bombycoidea</taxon>
        <taxon>Bombycidae</taxon>
        <taxon>Bombycinae</taxon>
        <taxon>Bombyx</taxon>
    </lineage>
</organism>
<feature type="region of interest" description="Disordered" evidence="3">
    <location>
        <begin position="200"/>
        <end position="248"/>
    </location>
</feature>
<gene>
    <name evidence="6" type="primary">LOC114240667</name>
</gene>
<feature type="compositionally biased region" description="Polar residues" evidence="3">
    <location>
        <begin position="216"/>
        <end position="247"/>
    </location>
</feature>
<evidence type="ECO:0000313" key="6">
    <source>
        <dbReference type="RefSeq" id="XP_028027097.1"/>
    </source>
</evidence>
<accession>A0A6J2JDF3</accession>
<dbReference type="KEGG" id="bman:114240667"/>
<evidence type="ECO:0000313" key="5">
    <source>
        <dbReference type="Proteomes" id="UP000504629"/>
    </source>
</evidence>